<dbReference type="Proteomes" id="UP000239590">
    <property type="component" value="Unassembled WGS sequence"/>
</dbReference>
<evidence type="ECO:0000313" key="7">
    <source>
        <dbReference type="Proteomes" id="UP000239590"/>
    </source>
</evidence>
<evidence type="ECO:0000256" key="2">
    <source>
        <dbReference type="ARBA" id="ARBA00023125"/>
    </source>
</evidence>
<evidence type="ECO:0000256" key="4">
    <source>
        <dbReference type="PROSITE-ProRule" id="PRU00335"/>
    </source>
</evidence>
<name>A0A2S7IF71_9BACT</name>
<organism evidence="6 7">
    <name type="scientific">Siphonobacter curvatus</name>
    <dbReference type="NCBI Taxonomy" id="2094562"/>
    <lineage>
        <taxon>Bacteria</taxon>
        <taxon>Pseudomonadati</taxon>
        <taxon>Bacteroidota</taxon>
        <taxon>Cytophagia</taxon>
        <taxon>Cytophagales</taxon>
        <taxon>Cytophagaceae</taxon>
        <taxon>Siphonobacter</taxon>
    </lineage>
</organism>
<dbReference type="InterPro" id="IPR001647">
    <property type="entry name" value="HTH_TetR"/>
</dbReference>
<keyword evidence="7" id="KW-1185">Reference proteome</keyword>
<sequence length="190" mass="21381">MSYVCDMEDTRQRIIDCAIATFATHSSATLDTVADAASITRRTLNRYFSDKKDLLEACTREMLTTCEAAMTQAYQSSDHPVTQLERMLYAGIDCNYKFLFLTKLQVQTPPPSSPPLTQGYDTIKDKWFTLITQLQGQGLISQQLSIAWIFHLFGGMIHTTVHALDSGTVARQDLKTYAWYSFSRSIGLQG</sequence>
<gene>
    <name evidence="6" type="ORF">C5O19_24820</name>
</gene>
<feature type="DNA-binding region" description="H-T-H motif" evidence="4">
    <location>
        <begin position="29"/>
        <end position="48"/>
    </location>
</feature>
<dbReference type="PROSITE" id="PS50977">
    <property type="entry name" value="HTH_TETR_2"/>
    <property type="match status" value="1"/>
</dbReference>
<keyword evidence="1" id="KW-0805">Transcription regulation</keyword>
<dbReference type="Gene3D" id="1.10.357.10">
    <property type="entry name" value="Tetracycline Repressor, domain 2"/>
    <property type="match status" value="1"/>
</dbReference>
<dbReference type="PANTHER" id="PTHR30055:SF234">
    <property type="entry name" value="HTH-TYPE TRANSCRIPTIONAL REGULATOR BETI"/>
    <property type="match status" value="1"/>
</dbReference>
<dbReference type="InterPro" id="IPR050109">
    <property type="entry name" value="HTH-type_TetR-like_transc_reg"/>
</dbReference>
<dbReference type="Pfam" id="PF00440">
    <property type="entry name" value="TetR_N"/>
    <property type="match status" value="1"/>
</dbReference>
<protein>
    <submittedName>
        <fullName evidence="6">TetR/AcrR family transcriptional regulator</fullName>
    </submittedName>
</protein>
<evidence type="ECO:0000256" key="3">
    <source>
        <dbReference type="ARBA" id="ARBA00023163"/>
    </source>
</evidence>
<dbReference type="EMBL" id="PTRA01000009">
    <property type="protein sequence ID" value="PQA53467.1"/>
    <property type="molecule type" value="Genomic_DNA"/>
</dbReference>
<dbReference type="OrthoDB" id="9795011at2"/>
<dbReference type="InterPro" id="IPR009057">
    <property type="entry name" value="Homeodomain-like_sf"/>
</dbReference>
<dbReference type="GO" id="GO:0003700">
    <property type="term" value="F:DNA-binding transcription factor activity"/>
    <property type="evidence" value="ECO:0007669"/>
    <property type="project" value="TreeGrafter"/>
</dbReference>
<dbReference type="PANTHER" id="PTHR30055">
    <property type="entry name" value="HTH-TYPE TRANSCRIPTIONAL REGULATOR RUTR"/>
    <property type="match status" value="1"/>
</dbReference>
<accession>A0A2S7IF71</accession>
<reference evidence="7" key="1">
    <citation type="submission" date="2018-02" db="EMBL/GenBank/DDBJ databases">
        <title>Genome sequencing of Solimonas sp. HR-BB.</title>
        <authorList>
            <person name="Lee Y."/>
            <person name="Jeon C.O."/>
        </authorList>
    </citation>
    <scope>NUCLEOTIDE SEQUENCE [LARGE SCALE GENOMIC DNA]</scope>
    <source>
        <strain evidence="7">HR-U</strain>
    </source>
</reference>
<evidence type="ECO:0000256" key="1">
    <source>
        <dbReference type="ARBA" id="ARBA00023015"/>
    </source>
</evidence>
<keyword evidence="2 4" id="KW-0238">DNA-binding</keyword>
<evidence type="ECO:0000313" key="6">
    <source>
        <dbReference type="EMBL" id="PQA53467.1"/>
    </source>
</evidence>
<comment type="caution">
    <text evidence="6">The sequence shown here is derived from an EMBL/GenBank/DDBJ whole genome shotgun (WGS) entry which is preliminary data.</text>
</comment>
<proteinExistence type="predicted"/>
<feature type="domain" description="HTH tetR-type" evidence="5">
    <location>
        <begin position="8"/>
        <end position="66"/>
    </location>
</feature>
<keyword evidence="3" id="KW-0804">Transcription</keyword>
<dbReference type="GO" id="GO:0000976">
    <property type="term" value="F:transcription cis-regulatory region binding"/>
    <property type="evidence" value="ECO:0007669"/>
    <property type="project" value="TreeGrafter"/>
</dbReference>
<dbReference type="SUPFAM" id="SSF46689">
    <property type="entry name" value="Homeodomain-like"/>
    <property type="match status" value="1"/>
</dbReference>
<dbReference type="AlphaFoldDB" id="A0A2S7IF71"/>
<evidence type="ECO:0000259" key="5">
    <source>
        <dbReference type="PROSITE" id="PS50977"/>
    </source>
</evidence>